<protein>
    <submittedName>
        <fullName evidence="8">Drug/metabolite transporter (DMT)-like permease</fullName>
    </submittedName>
</protein>
<feature type="transmembrane region" description="Helical" evidence="6">
    <location>
        <begin position="175"/>
        <end position="197"/>
    </location>
</feature>
<name>A0A841LU93_9HYPH</name>
<dbReference type="SUPFAM" id="SSF103481">
    <property type="entry name" value="Multidrug resistance efflux transporter EmrE"/>
    <property type="match status" value="2"/>
</dbReference>
<feature type="transmembrane region" description="Helical" evidence="6">
    <location>
        <begin position="12"/>
        <end position="31"/>
    </location>
</feature>
<dbReference type="RefSeq" id="WP_343060943.1">
    <property type="nucleotide sequence ID" value="NZ_JACIIU010000002.1"/>
</dbReference>
<feature type="transmembrane region" description="Helical" evidence="6">
    <location>
        <begin position="209"/>
        <end position="230"/>
    </location>
</feature>
<sequence length="307" mass="33354">MVNSANLRAGMYMMIAMGLFTIGDSITKMLAQEMNGGQYMLVRGLFATAIITTLAWYQGSLRKIGFNAMVALRVVAEVVAAITYIYVLKFVSQAFASSIFQAVPLFVTIGAAVFLREHVGWRRWTCILIGLVGVLIIIRPGGNEIAGLTSIGLLLLSVLAAAVRDIATRRVPDTVPTLYLSTLTTVATTMIGAAIIMPMGGWTPLTINSVFLCIIAAVLLLIGYSFIIMAMRQGEISFVSPFRYTSLLWAIILSTVIFREPPDLWTIIGALIVVSSGVYMIYRESVLNKRAEQRSTLASIPTGIDPS</sequence>
<dbReference type="InterPro" id="IPR037185">
    <property type="entry name" value="EmrE-like"/>
</dbReference>
<keyword evidence="3 6" id="KW-0812">Transmembrane</keyword>
<feature type="transmembrane region" description="Helical" evidence="6">
    <location>
        <begin position="121"/>
        <end position="139"/>
    </location>
</feature>
<evidence type="ECO:0000256" key="3">
    <source>
        <dbReference type="ARBA" id="ARBA00022692"/>
    </source>
</evidence>
<evidence type="ECO:0000313" key="9">
    <source>
        <dbReference type="Proteomes" id="UP000555393"/>
    </source>
</evidence>
<proteinExistence type="inferred from homology"/>
<dbReference type="PANTHER" id="PTHR22911">
    <property type="entry name" value="ACYL-MALONYL CONDENSING ENZYME-RELATED"/>
    <property type="match status" value="1"/>
</dbReference>
<reference evidence="8 9" key="1">
    <citation type="submission" date="2020-08" db="EMBL/GenBank/DDBJ databases">
        <title>Genomic Encyclopedia of Type Strains, Phase IV (KMG-IV): sequencing the most valuable type-strain genomes for metagenomic binning, comparative biology and taxonomic classification.</title>
        <authorList>
            <person name="Goeker M."/>
        </authorList>
    </citation>
    <scope>NUCLEOTIDE SEQUENCE [LARGE SCALE GENOMIC DNA]</scope>
    <source>
        <strain evidence="8 9">DSM 22336</strain>
    </source>
</reference>
<dbReference type="Proteomes" id="UP000555393">
    <property type="component" value="Unassembled WGS sequence"/>
</dbReference>
<feature type="transmembrane region" description="Helical" evidence="6">
    <location>
        <begin position="64"/>
        <end position="88"/>
    </location>
</feature>
<evidence type="ECO:0000256" key="4">
    <source>
        <dbReference type="ARBA" id="ARBA00022989"/>
    </source>
</evidence>
<evidence type="ECO:0000313" key="8">
    <source>
        <dbReference type="EMBL" id="MBB6260122.1"/>
    </source>
</evidence>
<feature type="transmembrane region" description="Helical" evidence="6">
    <location>
        <begin position="94"/>
        <end position="114"/>
    </location>
</feature>
<feature type="transmembrane region" description="Helical" evidence="6">
    <location>
        <begin position="264"/>
        <end position="282"/>
    </location>
</feature>
<feature type="transmembrane region" description="Helical" evidence="6">
    <location>
        <begin position="37"/>
        <end position="57"/>
    </location>
</feature>
<feature type="domain" description="EamA" evidence="7">
    <location>
        <begin position="11"/>
        <end position="138"/>
    </location>
</feature>
<gene>
    <name evidence="8" type="ORF">FHS77_000646</name>
</gene>
<feature type="transmembrane region" description="Helical" evidence="6">
    <location>
        <begin position="242"/>
        <end position="258"/>
    </location>
</feature>
<keyword evidence="5 6" id="KW-0472">Membrane</keyword>
<dbReference type="Pfam" id="PF00892">
    <property type="entry name" value="EamA"/>
    <property type="match status" value="2"/>
</dbReference>
<feature type="transmembrane region" description="Helical" evidence="6">
    <location>
        <begin position="145"/>
        <end position="163"/>
    </location>
</feature>
<evidence type="ECO:0000256" key="2">
    <source>
        <dbReference type="ARBA" id="ARBA00009853"/>
    </source>
</evidence>
<evidence type="ECO:0000256" key="6">
    <source>
        <dbReference type="SAM" id="Phobius"/>
    </source>
</evidence>
<organism evidence="8 9">
    <name type="scientific">Paenochrobactrum gallinarii</name>
    <dbReference type="NCBI Taxonomy" id="643673"/>
    <lineage>
        <taxon>Bacteria</taxon>
        <taxon>Pseudomonadati</taxon>
        <taxon>Pseudomonadota</taxon>
        <taxon>Alphaproteobacteria</taxon>
        <taxon>Hyphomicrobiales</taxon>
        <taxon>Brucellaceae</taxon>
        <taxon>Paenochrobactrum</taxon>
    </lineage>
</organism>
<keyword evidence="4 6" id="KW-1133">Transmembrane helix</keyword>
<accession>A0A841LU93</accession>
<dbReference type="GO" id="GO:0016020">
    <property type="term" value="C:membrane"/>
    <property type="evidence" value="ECO:0007669"/>
    <property type="project" value="UniProtKB-SubCell"/>
</dbReference>
<comment type="caution">
    <text evidence="8">The sequence shown here is derived from an EMBL/GenBank/DDBJ whole genome shotgun (WGS) entry which is preliminary data.</text>
</comment>
<dbReference type="EMBL" id="JACIIU010000002">
    <property type="protein sequence ID" value="MBB6260122.1"/>
    <property type="molecule type" value="Genomic_DNA"/>
</dbReference>
<dbReference type="PANTHER" id="PTHR22911:SF6">
    <property type="entry name" value="SOLUTE CARRIER FAMILY 35 MEMBER G1"/>
    <property type="match status" value="1"/>
</dbReference>
<feature type="domain" description="EamA" evidence="7">
    <location>
        <begin position="151"/>
        <end position="281"/>
    </location>
</feature>
<dbReference type="AlphaFoldDB" id="A0A841LU93"/>
<evidence type="ECO:0000259" key="7">
    <source>
        <dbReference type="Pfam" id="PF00892"/>
    </source>
</evidence>
<comment type="similarity">
    <text evidence="2">Belongs to the drug/metabolite transporter (DMT) superfamily. 10 TMS drug/metabolite exporter (DME) (TC 2.A.7.3) family.</text>
</comment>
<dbReference type="InterPro" id="IPR000620">
    <property type="entry name" value="EamA_dom"/>
</dbReference>
<keyword evidence="9" id="KW-1185">Reference proteome</keyword>
<evidence type="ECO:0000256" key="5">
    <source>
        <dbReference type="ARBA" id="ARBA00023136"/>
    </source>
</evidence>
<comment type="subcellular location">
    <subcellularLocation>
        <location evidence="1">Membrane</location>
        <topology evidence="1">Multi-pass membrane protein</topology>
    </subcellularLocation>
</comment>
<evidence type="ECO:0000256" key="1">
    <source>
        <dbReference type="ARBA" id="ARBA00004141"/>
    </source>
</evidence>